<evidence type="ECO:0000313" key="5">
    <source>
        <dbReference type="EMBL" id="KAL2066227.1"/>
    </source>
</evidence>
<reference evidence="5 6" key="1">
    <citation type="journal article" date="2024" name="Commun. Biol.">
        <title>Comparative genomic analysis of thermophilic fungi reveals convergent evolutionary adaptations and gene losses.</title>
        <authorList>
            <person name="Steindorff A.S."/>
            <person name="Aguilar-Pontes M.V."/>
            <person name="Robinson A.J."/>
            <person name="Andreopoulos B."/>
            <person name="LaButti K."/>
            <person name="Kuo A."/>
            <person name="Mondo S."/>
            <person name="Riley R."/>
            <person name="Otillar R."/>
            <person name="Haridas S."/>
            <person name="Lipzen A."/>
            <person name="Grimwood J."/>
            <person name="Schmutz J."/>
            <person name="Clum A."/>
            <person name="Reid I.D."/>
            <person name="Moisan M.C."/>
            <person name="Butler G."/>
            <person name="Nguyen T.T.M."/>
            <person name="Dewar K."/>
            <person name="Conant G."/>
            <person name="Drula E."/>
            <person name="Henrissat B."/>
            <person name="Hansel C."/>
            <person name="Singer S."/>
            <person name="Hutchinson M.I."/>
            <person name="de Vries R.P."/>
            <person name="Natvig D.O."/>
            <person name="Powell A.J."/>
            <person name="Tsang A."/>
            <person name="Grigoriev I.V."/>
        </authorList>
    </citation>
    <scope>NUCLEOTIDE SEQUENCE [LARGE SCALE GENOMIC DNA]</scope>
    <source>
        <strain evidence="5 6">CBS 494.80</strain>
    </source>
</reference>
<keyword evidence="6" id="KW-1185">Reference proteome</keyword>
<dbReference type="InterPro" id="IPR011057">
    <property type="entry name" value="Mss4-like_sf"/>
</dbReference>
<sequence>MATPPPPPKTLTATCHCLAISLTFPVPTKPLVECHCSICRRYSVLWAQFASSSVTITGETDFYVWGDKDLEFHRCKVCGCVTHWMPREGLREEHGVVSVNCRMLEAGELEGLEVVVKGGPPGK</sequence>
<evidence type="ECO:0000256" key="1">
    <source>
        <dbReference type="ARBA" id="ARBA00005495"/>
    </source>
</evidence>
<protein>
    <recommendedName>
        <fullName evidence="4">CENP-V/GFA domain-containing protein</fullName>
    </recommendedName>
</protein>
<dbReference type="Proteomes" id="UP001595075">
    <property type="component" value="Unassembled WGS sequence"/>
</dbReference>
<dbReference type="PROSITE" id="PS51891">
    <property type="entry name" value="CENP_V_GFA"/>
    <property type="match status" value="1"/>
</dbReference>
<dbReference type="EMBL" id="JAZHXI010000011">
    <property type="protein sequence ID" value="KAL2066227.1"/>
    <property type="molecule type" value="Genomic_DNA"/>
</dbReference>
<gene>
    <name evidence="5" type="ORF">VTL71DRAFT_2298</name>
</gene>
<dbReference type="Pfam" id="PF04828">
    <property type="entry name" value="GFA"/>
    <property type="match status" value="1"/>
</dbReference>
<evidence type="ECO:0000256" key="2">
    <source>
        <dbReference type="ARBA" id="ARBA00022723"/>
    </source>
</evidence>
<feature type="domain" description="CENP-V/GFA" evidence="4">
    <location>
        <begin position="11"/>
        <end position="123"/>
    </location>
</feature>
<dbReference type="SUPFAM" id="SSF51316">
    <property type="entry name" value="Mss4-like"/>
    <property type="match status" value="1"/>
</dbReference>
<comment type="caution">
    <text evidence="5">The sequence shown here is derived from an EMBL/GenBank/DDBJ whole genome shotgun (WGS) entry which is preliminary data.</text>
</comment>
<evidence type="ECO:0000256" key="3">
    <source>
        <dbReference type="ARBA" id="ARBA00022833"/>
    </source>
</evidence>
<name>A0ABR4C9P6_9HELO</name>
<dbReference type="PANTHER" id="PTHR28620:SF1">
    <property type="entry name" value="CENP-V_GFA DOMAIN-CONTAINING PROTEIN"/>
    <property type="match status" value="1"/>
</dbReference>
<accession>A0ABR4C9P6</accession>
<keyword evidence="2" id="KW-0479">Metal-binding</keyword>
<keyword evidence="3" id="KW-0862">Zinc</keyword>
<dbReference type="PANTHER" id="PTHR28620">
    <property type="entry name" value="CENTROMERE PROTEIN V"/>
    <property type="match status" value="1"/>
</dbReference>
<dbReference type="Gene3D" id="2.170.150.70">
    <property type="match status" value="1"/>
</dbReference>
<organism evidence="5 6">
    <name type="scientific">Oculimacula yallundae</name>
    <dbReference type="NCBI Taxonomy" id="86028"/>
    <lineage>
        <taxon>Eukaryota</taxon>
        <taxon>Fungi</taxon>
        <taxon>Dikarya</taxon>
        <taxon>Ascomycota</taxon>
        <taxon>Pezizomycotina</taxon>
        <taxon>Leotiomycetes</taxon>
        <taxon>Helotiales</taxon>
        <taxon>Ploettnerulaceae</taxon>
        <taxon>Oculimacula</taxon>
    </lineage>
</organism>
<comment type="similarity">
    <text evidence="1">Belongs to the Gfa family.</text>
</comment>
<evidence type="ECO:0000259" key="4">
    <source>
        <dbReference type="PROSITE" id="PS51891"/>
    </source>
</evidence>
<dbReference type="InterPro" id="IPR006913">
    <property type="entry name" value="CENP-V/GFA"/>
</dbReference>
<evidence type="ECO:0000313" key="6">
    <source>
        <dbReference type="Proteomes" id="UP001595075"/>
    </source>
</evidence>
<dbReference type="InterPro" id="IPR052355">
    <property type="entry name" value="CENP-V-like"/>
</dbReference>
<proteinExistence type="inferred from homology"/>